<evidence type="ECO:0000256" key="2">
    <source>
        <dbReference type="ARBA" id="ARBA00012423"/>
    </source>
</evidence>
<protein>
    <recommendedName>
        <fullName evidence="3">Palmitoyl-protein thioesterase 1</fullName>
        <ecNumber evidence="2">3.1.2.22</ecNumber>
    </recommendedName>
    <alternativeName>
        <fullName evidence="8">Palmitoyl-protein hydrolase 1</fullName>
    </alternativeName>
</protein>
<comment type="similarity">
    <text evidence="1">Belongs to the palmitoyl-protein thioesterase family.</text>
</comment>
<keyword evidence="5" id="KW-0378">Hydrolase</keyword>
<reference evidence="9" key="1">
    <citation type="submission" date="2012-09" db="EMBL/GenBank/DDBJ databases">
        <authorList>
            <person name="Martin A.A."/>
        </authorList>
    </citation>
    <scope>NUCLEOTIDE SEQUENCE</scope>
</reference>
<dbReference type="EC" id="3.1.2.22" evidence="2"/>
<dbReference type="InterPro" id="IPR002472">
    <property type="entry name" value="Palm_thioest"/>
</dbReference>
<dbReference type="Proteomes" id="UP000035642">
    <property type="component" value="Unassembled WGS sequence"/>
</dbReference>
<dbReference type="Gene3D" id="3.40.50.1820">
    <property type="entry name" value="alpha/beta hydrolase"/>
    <property type="match status" value="2"/>
</dbReference>
<dbReference type="PANTHER" id="PTHR11247">
    <property type="entry name" value="PALMITOYL-PROTEIN THIOESTERASE/DOLICHYLDIPHOSPHATASE 1"/>
    <property type="match status" value="1"/>
</dbReference>
<evidence type="ECO:0000256" key="6">
    <source>
        <dbReference type="ARBA" id="ARBA00023157"/>
    </source>
</evidence>
<reference evidence="10" key="2">
    <citation type="submission" date="2016-04" db="UniProtKB">
        <authorList>
            <consortium name="WormBaseParasite"/>
        </authorList>
    </citation>
    <scope>IDENTIFICATION</scope>
</reference>
<dbReference type="GO" id="GO:0006898">
    <property type="term" value="P:receptor-mediated endocytosis"/>
    <property type="evidence" value="ECO:0007669"/>
    <property type="project" value="TreeGrafter"/>
</dbReference>
<sequence length="281" mass="32282">MGSIKALIEMNIEGIYVKSLMFGGNLASDIELGFMANVNELVKNACEQIRNDTRLQFGYNAVGFSQGGQFLRAVAQRCPNPPMKNLVSVGGQHQGVFGMPYCLGDTWLCNTIRKLLDIGAYKEFVQKRLVQAQYWHDPLHEEEYKERSIFLADINNERVINPDYKKNLLKLKNVLLIMFEQDEMVVPKESSVFFLPLNIFKDICLLVIAETVLITLWFGFYKKGHLDIILSMNQTKLYEEDRIGLKKLNETGRLHFLGVKGNHLRIGREVFVKEVIDKFLK</sequence>
<dbReference type="AlphaFoldDB" id="A0A158PCF1"/>
<accession>A0A158PCF1</accession>
<evidence type="ECO:0000256" key="3">
    <source>
        <dbReference type="ARBA" id="ARBA00014212"/>
    </source>
</evidence>
<evidence type="ECO:0000256" key="4">
    <source>
        <dbReference type="ARBA" id="ARBA00022729"/>
    </source>
</evidence>
<keyword evidence="9" id="KW-1185">Reference proteome</keyword>
<organism evidence="9 10">
    <name type="scientific">Angiostrongylus cantonensis</name>
    <name type="common">Rat lungworm</name>
    <dbReference type="NCBI Taxonomy" id="6313"/>
    <lineage>
        <taxon>Eukaryota</taxon>
        <taxon>Metazoa</taxon>
        <taxon>Ecdysozoa</taxon>
        <taxon>Nematoda</taxon>
        <taxon>Chromadorea</taxon>
        <taxon>Rhabditida</taxon>
        <taxon>Rhabditina</taxon>
        <taxon>Rhabditomorpha</taxon>
        <taxon>Strongyloidea</taxon>
        <taxon>Metastrongylidae</taxon>
        <taxon>Angiostrongylus</taxon>
    </lineage>
</organism>
<dbReference type="InterPro" id="IPR029058">
    <property type="entry name" value="AB_hydrolase_fold"/>
</dbReference>
<proteinExistence type="inferred from homology"/>
<evidence type="ECO:0000313" key="9">
    <source>
        <dbReference type="Proteomes" id="UP000035642"/>
    </source>
</evidence>
<dbReference type="GO" id="GO:0005764">
    <property type="term" value="C:lysosome"/>
    <property type="evidence" value="ECO:0007669"/>
    <property type="project" value="TreeGrafter"/>
</dbReference>
<evidence type="ECO:0000256" key="7">
    <source>
        <dbReference type="ARBA" id="ARBA00023180"/>
    </source>
</evidence>
<dbReference type="STRING" id="6313.A0A158PCF1"/>
<evidence type="ECO:0000256" key="5">
    <source>
        <dbReference type="ARBA" id="ARBA00022801"/>
    </source>
</evidence>
<evidence type="ECO:0000256" key="1">
    <source>
        <dbReference type="ARBA" id="ARBA00010758"/>
    </source>
</evidence>
<dbReference type="SUPFAM" id="SSF53474">
    <property type="entry name" value="alpha/beta-Hydrolases"/>
    <property type="match status" value="2"/>
</dbReference>
<keyword evidence="7" id="KW-0325">Glycoprotein</keyword>
<keyword evidence="6" id="KW-1015">Disulfide bond</keyword>
<name>A0A158PCF1_ANGCA</name>
<evidence type="ECO:0000256" key="8">
    <source>
        <dbReference type="ARBA" id="ARBA00031934"/>
    </source>
</evidence>
<dbReference type="PANTHER" id="PTHR11247:SF8">
    <property type="entry name" value="PALMITOYL-PROTEIN THIOESTERASE 1"/>
    <property type="match status" value="1"/>
</dbReference>
<dbReference type="WBParaSite" id="ACAC_0001240501-mRNA-1">
    <property type="protein sequence ID" value="ACAC_0001240501-mRNA-1"/>
    <property type="gene ID" value="ACAC_0001240501"/>
</dbReference>
<dbReference type="GO" id="GO:0008474">
    <property type="term" value="F:palmitoyl-(protein) hydrolase activity"/>
    <property type="evidence" value="ECO:0007669"/>
    <property type="project" value="UniProtKB-EC"/>
</dbReference>
<dbReference type="PRINTS" id="PR00414">
    <property type="entry name" value="PPTHIESTRASE"/>
</dbReference>
<dbReference type="Pfam" id="PF02089">
    <property type="entry name" value="Palm_thioest"/>
    <property type="match status" value="2"/>
</dbReference>
<keyword evidence="4" id="KW-0732">Signal</keyword>
<evidence type="ECO:0000313" key="10">
    <source>
        <dbReference type="WBParaSite" id="ACAC_0001240501-mRNA-1"/>
    </source>
</evidence>